<dbReference type="AlphaFoldDB" id="A0A172WTW6"/>
<keyword evidence="1" id="KW-0812">Transmembrane</keyword>
<dbReference type="EMBL" id="CP015641">
    <property type="protein sequence ID" value="ANF26689.1"/>
    <property type="molecule type" value="Genomic_DNA"/>
</dbReference>
<dbReference type="Proteomes" id="UP000077787">
    <property type="component" value="Chromosome"/>
</dbReference>
<keyword evidence="1" id="KW-0472">Membrane</keyword>
<dbReference type="eggNOG" id="COG3167">
    <property type="taxonomic scope" value="Bacteria"/>
</dbReference>
<dbReference type="Pfam" id="PF04612">
    <property type="entry name" value="T2SSM"/>
    <property type="match status" value="1"/>
</dbReference>
<accession>A0A172WTW6</accession>
<gene>
    <name evidence="2" type="ORF">PS273GM_16820</name>
</gene>
<dbReference type="GO" id="GO:0015627">
    <property type="term" value="C:type II protein secretion system complex"/>
    <property type="evidence" value="ECO:0007669"/>
    <property type="project" value="InterPro"/>
</dbReference>
<keyword evidence="1" id="KW-1133">Transmembrane helix</keyword>
<dbReference type="InterPro" id="IPR007690">
    <property type="entry name" value="T2SS_GspM"/>
</dbReference>
<dbReference type="OrthoDB" id="9151209at2"/>
<dbReference type="GO" id="GO:0015628">
    <property type="term" value="P:protein secretion by the type II secretion system"/>
    <property type="evidence" value="ECO:0007669"/>
    <property type="project" value="InterPro"/>
</dbReference>
<organism evidence="2 3">
    <name type="scientific">Stutzerimonas stutzeri</name>
    <name type="common">Pseudomonas stutzeri</name>
    <dbReference type="NCBI Taxonomy" id="316"/>
    <lineage>
        <taxon>Bacteria</taxon>
        <taxon>Pseudomonadati</taxon>
        <taxon>Pseudomonadota</taxon>
        <taxon>Gammaproteobacteria</taxon>
        <taxon>Pseudomonadales</taxon>
        <taxon>Pseudomonadaceae</taxon>
        <taxon>Stutzerimonas</taxon>
    </lineage>
</organism>
<proteinExistence type="predicted"/>
<name>A0A172WTW6_STUST</name>
<sequence length="221" mass="24266">MNKLIQHWQALAPREQWLTYGVGLALLIMLYVLLIAEPLGLRIAAETGRQQAAHTRLLAAESSLLEIQAKLAADPNLSYRQALAAAQVSHNELLQRIDLETSTLVSPTRMKGLLQDLLRNQTQLKLVALESSSGPLAVPAAATAEGKEQKTPPVVFYRHGLRLTLEGGYFDLLAYLNAVQASGWRLHWDSLNYEVGEEGAGRARVTLDLHTLSRDAGWVGV</sequence>
<evidence type="ECO:0000256" key="1">
    <source>
        <dbReference type="SAM" id="Phobius"/>
    </source>
</evidence>
<evidence type="ECO:0000313" key="2">
    <source>
        <dbReference type="EMBL" id="ANF26689.1"/>
    </source>
</evidence>
<protein>
    <submittedName>
        <fullName evidence="2">MSHA biogenesis protein MshJ</fullName>
    </submittedName>
</protein>
<dbReference type="RefSeq" id="WP_064482012.1">
    <property type="nucleotide sequence ID" value="NZ_CP015641.1"/>
</dbReference>
<reference evidence="2 3" key="1">
    <citation type="submission" date="2016-05" db="EMBL/GenBank/DDBJ databases">
        <title>Genome sequence of Pseudomonas stutzeri 273 and identification of the exopolysaccharide biosynthesis locus.</title>
        <authorList>
            <person name="Wu S."/>
            <person name="Sun C."/>
        </authorList>
    </citation>
    <scope>NUCLEOTIDE SEQUENCE [LARGE SCALE GENOMIC DNA]</scope>
    <source>
        <strain evidence="2 3">273</strain>
    </source>
</reference>
<evidence type="ECO:0000313" key="3">
    <source>
        <dbReference type="Proteomes" id="UP000077787"/>
    </source>
</evidence>
<feature type="transmembrane region" description="Helical" evidence="1">
    <location>
        <begin position="17"/>
        <end position="36"/>
    </location>
</feature>